<comment type="caution">
    <text evidence="10">The sequence shown here is derived from an EMBL/GenBank/DDBJ whole genome shotgun (WGS) entry which is preliminary data.</text>
</comment>
<protein>
    <submittedName>
        <fullName evidence="10">24188_t:CDS:1</fullName>
    </submittedName>
</protein>
<dbReference type="InterPro" id="IPR016195">
    <property type="entry name" value="Pol/histidinol_Pase-like"/>
</dbReference>
<keyword evidence="5 8" id="KW-1133">Transmembrane helix</keyword>
<dbReference type="Gene3D" id="3.20.20.140">
    <property type="entry name" value="Metal-dependent hydrolases"/>
    <property type="match status" value="1"/>
</dbReference>
<keyword evidence="4 8" id="KW-0812">Transmembrane</keyword>
<evidence type="ECO:0000256" key="4">
    <source>
        <dbReference type="ARBA" id="ARBA00022692"/>
    </source>
</evidence>
<dbReference type="Pfam" id="PF25539">
    <property type="entry name" value="Bestrophin_2"/>
    <property type="match status" value="3"/>
</dbReference>
<dbReference type="PANTHER" id="PTHR33281:SF19">
    <property type="entry name" value="VOLTAGE-DEPENDENT ANION CHANNEL-FORMING PROTEIN YNEE"/>
    <property type="match status" value="1"/>
</dbReference>
<name>A0ABN7UTQ1_GIGMA</name>
<organism evidence="10 11">
    <name type="scientific">Gigaspora margarita</name>
    <dbReference type="NCBI Taxonomy" id="4874"/>
    <lineage>
        <taxon>Eukaryota</taxon>
        <taxon>Fungi</taxon>
        <taxon>Fungi incertae sedis</taxon>
        <taxon>Mucoromycota</taxon>
        <taxon>Glomeromycotina</taxon>
        <taxon>Glomeromycetes</taxon>
        <taxon>Diversisporales</taxon>
        <taxon>Gigasporaceae</taxon>
        <taxon>Gigaspora</taxon>
    </lineage>
</organism>
<keyword evidence="6" id="KW-0406">Ion transport</keyword>
<evidence type="ECO:0000256" key="5">
    <source>
        <dbReference type="ARBA" id="ARBA00022989"/>
    </source>
</evidence>
<evidence type="ECO:0000313" key="11">
    <source>
        <dbReference type="Proteomes" id="UP000789901"/>
    </source>
</evidence>
<evidence type="ECO:0000313" key="10">
    <source>
        <dbReference type="EMBL" id="CAG8665158.1"/>
    </source>
</evidence>
<dbReference type="PANTHER" id="PTHR33281">
    <property type="entry name" value="UPF0187 PROTEIN YNEE"/>
    <property type="match status" value="1"/>
</dbReference>
<dbReference type="EMBL" id="CAJVQB010005575">
    <property type="protein sequence ID" value="CAG8665158.1"/>
    <property type="molecule type" value="Genomic_DNA"/>
</dbReference>
<keyword evidence="11" id="KW-1185">Reference proteome</keyword>
<feature type="transmembrane region" description="Helical" evidence="8">
    <location>
        <begin position="373"/>
        <end position="394"/>
    </location>
</feature>
<evidence type="ECO:0000256" key="1">
    <source>
        <dbReference type="ARBA" id="ARBA00004651"/>
    </source>
</evidence>
<evidence type="ECO:0000256" key="3">
    <source>
        <dbReference type="ARBA" id="ARBA00022475"/>
    </source>
</evidence>
<keyword evidence="3" id="KW-1003">Cell membrane</keyword>
<comment type="subcellular location">
    <subcellularLocation>
        <location evidence="1">Cell membrane</location>
        <topology evidence="1">Multi-pass membrane protein</topology>
    </subcellularLocation>
</comment>
<evidence type="ECO:0000256" key="2">
    <source>
        <dbReference type="ARBA" id="ARBA00022448"/>
    </source>
</evidence>
<accession>A0ABN7UTQ1</accession>
<feature type="transmembrane region" description="Helical" evidence="8">
    <location>
        <begin position="127"/>
        <end position="147"/>
    </location>
</feature>
<sequence>MPFSHHSHSGQFCEHAKGNLEEIVKEAIKKKFLVYGLSEHCPRYRIQDLYPEEKKEKKKVKMPVETRPRDPNAPQDFWTYLTHRRGWGYPDVFEASSVVLNLIPILFMTTLWTTLLCLIYIVFGINIAFSANLTGSIAVVVGLLLGFRTNNAYDRFNEGVEEHDENDRRNKEINIRLLLAYVVAVKHHIRYEFGTHWPDLEDLLSEAEGFQMTYYEGSATLTETTGDEKPFAIDIPRVDVTLRTLSSRVPPTVFATLRPTLKNMSEEEQKVVYGDCATDIEDDVDASMSRLDMGKFGSITGNFDVLIDSLGNLERIGNTPIPTAYNVTLKQAVVLYGLDPDGNHDDIATTEIYNNSIVYVQIFALPFTVIGELGWFTIPTIFLIAFILFGILAVGSEIENPFGYDKNDLPLDDYCKDLEAEVKYLQRHLPTKKTKEISK</sequence>
<dbReference type="InterPro" id="IPR044669">
    <property type="entry name" value="YneE/VCCN1/2-like"/>
</dbReference>
<feature type="transmembrane region" description="Helical" evidence="8">
    <location>
        <begin position="98"/>
        <end position="121"/>
    </location>
</feature>
<dbReference type="InterPro" id="IPR004013">
    <property type="entry name" value="PHP_dom"/>
</dbReference>
<evidence type="ECO:0000256" key="8">
    <source>
        <dbReference type="SAM" id="Phobius"/>
    </source>
</evidence>
<dbReference type="Proteomes" id="UP000789901">
    <property type="component" value="Unassembled WGS sequence"/>
</dbReference>
<keyword evidence="2" id="KW-0813">Transport</keyword>
<keyword evidence="7 8" id="KW-0472">Membrane</keyword>
<evidence type="ECO:0000259" key="9">
    <source>
        <dbReference type="Pfam" id="PF02811"/>
    </source>
</evidence>
<dbReference type="SUPFAM" id="SSF89550">
    <property type="entry name" value="PHP domain-like"/>
    <property type="match status" value="1"/>
</dbReference>
<dbReference type="Pfam" id="PF02811">
    <property type="entry name" value="PHP"/>
    <property type="match status" value="1"/>
</dbReference>
<feature type="domain" description="PHP" evidence="9">
    <location>
        <begin position="5"/>
        <end position="67"/>
    </location>
</feature>
<reference evidence="10 11" key="1">
    <citation type="submission" date="2021-06" db="EMBL/GenBank/DDBJ databases">
        <authorList>
            <person name="Kallberg Y."/>
            <person name="Tangrot J."/>
            <person name="Rosling A."/>
        </authorList>
    </citation>
    <scope>NUCLEOTIDE SEQUENCE [LARGE SCALE GENOMIC DNA]</scope>
    <source>
        <strain evidence="10 11">120-4 pot B 10/14</strain>
    </source>
</reference>
<gene>
    <name evidence="10" type="ORF">GMARGA_LOCUS10107</name>
</gene>
<proteinExistence type="predicted"/>
<evidence type="ECO:0000256" key="7">
    <source>
        <dbReference type="ARBA" id="ARBA00023136"/>
    </source>
</evidence>
<evidence type="ECO:0000256" key="6">
    <source>
        <dbReference type="ARBA" id="ARBA00023065"/>
    </source>
</evidence>